<dbReference type="InterPro" id="IPR037914">
    <property type="entry name" value="SpoVT-AbrB_sf"/>
</dbReference>
<keyword evidence="2" id="KW-0238">DNA-binding</keyword>
<gene>
    <name evidence="2" type="ORF">V6M85_09190</name>
</gene>
<dbReference type="Gene3D" id="2.10.260.10">
    <property type="match status" value="1"/>
</dbReference>
<dbReference type="PANTHER" id="PTHR34860">
    <property type="entry name" value="REPRESSOR-LIKE PROTEIN SSO7C3"/>
    <property type="match status" value="1"/>
</dbReference>
<keyword evidence="3" id="KW-1185">Reference proteome</keyword>
<name>A0AAX4L0E2_9CREN</name>
<evidence type="ECO:0000313" key="3">
    <source>
        <dbReference type="Proteomes" id="UP001432202"/>
    </source>
</evidence>
<dbReference type="PANTHER" id="PTHR34860:SF7">
    <property type="entry name" value="TRANSCRIPTION REGULATOR, SPOVT_ABRB FAMILY"/>
    <property type="match status" value="1"/>
</dbReference>
<protein>
    <submittedName>
        <fullName evidence="2">AbrB/MazE/SpoVT family DNA-binding domain-containing protein</fullName>
    </submittedName>
</protein>
<dbReference type="GeneID" id="89336941"/>
<sequence length="86" mass="10159">MTIRVEVGKKGYIIIPKKIRELLSINEGDTLILRVDDGKIILERERKINIEEVKNKLQQHEQRLSYVRKPKLGELKGVKMEEEFED</sequence>
<dbReference type="InterPro" id="IPR007159">
    <property type="entry name" value="SpoVT-AbrB_dom"/>
</dbReference>
<dbReference type="SUPFAM" id="SSF89447">
    <property type="entry name" value="AbrB/MazE/MraZ-like"/>
    <property type="match status" value="1"/>
</dbReference>
<evidence type="ECO:0000259" key="1">
    <source>
        <dbReference type="PROSITE" id="PS51740"/>
    </source>
</evidence>
<dbReference type="InterPro" id="IPR052975">
    <property type="entry name" value="Repressor-like_regulatory"/>
</dbReference>
<dbReference type="NCBIfam" id="TIGR01439">
    <property type="entry name" value="lp_hng_hel_AbrB"/>
    <property type="match status" value="1"/>
</dbReference>
<dbReference type="GO" id="GO:0003677">
    <property type="term" value="F:DNA binding"/>
    <property type="evidence" value="ECO:0007669"/>
    <property type="project" value="UniProtKB-KW"/>
</dbReference>
<proteinExistence type="predicted"/>
<organism evidence="2 3">
    <name type="scientific">Sulfolobus tengchongensis</name>
    <dbReference type="NCBI Taxonomy" id="207809"/>
    <lineage>
        <taxon>Archaea</taxon>
        <taxon>Thermoproteota</taxon>
        <taxon>Thermoprotei</taxon>
        <taxon>Sulfolobales</taxon>
        <taxon>Sulfolobaceae</taxon>
        <taxon>Sulfolobus</taxon>
    </lineage>
</organism>
<reference evidence="2 3" key="1">
    <citation type="submission" date="2024-02" db="EMBL/GenBank/DDBJ databases">
        <title>STSV induces naive adaptation in Sulfolobus.</title>
        <authorList>
            <person name="Xiang X."/>
            <person name="Song M."/>
        </authorList>
    </citation>
    <scope>NUCLEOTIDE SEQUENCE [LARGE SCALE GENOMIC DNA]</scope>
    <source>
        <strain evidence="2 3">RT2</strain>
    </source>
</reference>
<dbReference type="Proteomes" id="UP001432202">
    <property type="component" value="Chromosome"/>
</dbReference>
<feature type="domain" description="SpoVT-AbrB" evidence="1">
    <location>
        <begin position="2"/>
        <end position="47"/>
    </location>
</feature>
<dbReference type="PROSITE" id="PS51740">
    <property type="entry name" value="SPOVT_ABRB"/>
    <property type="match status" value="1"/>
</dbReference>
<dbReference type="AlphaFoldDB" id="A0AAX4L0E2"/>
<dbReference type="RefSeq" id="WP_338599064.1">
    <property type="nucleotide sequence ID" value="NZ_CP146016.1"/>
</dbReference>
<dbReference type="EMBL" id="CP146016">
    <property type="protein sequence ID" value="WWQ59651.1"/>
    <property type="molecule type" value="Genomic_DNA"/>
</dbReference>
<accession>A0AAX4L0E2</accession>
<dbReference type="Pfam" id="PF04014">
    <property type="entry name" value="MazE_antitoxin"/>
    <property type="match status" value="1"/>
</dbReference>
<dbReference type="SMART" id="SM00966">
    <property type="entry name" value="SpoVT_AbrB"/>
    <property type="match status" value="1"/>
</dbReference>
<evidence type="ECO:0000313" key="2">
    <source>
        <dbReference type="EMBL" id="WWQ59651.1"/>
    </source>
</evidence>